<dbReference type="PANTHER" id="PTHR42760">
    <property type="entry name" value="SHORT-CHAIN DEHYDROGENASES/REDUCTASES FAMILY MEMBER"/>
    <property type="match status" value="1"/>
</dbReference>
<evidence type="ECO:0000313" key="6">
    <source>
        <dbReference type="EMBL" id="KAH7140043.1"/>
    </source>
</evidence>
<dbReference type="InterPro" id="IPR002347">
    <property type="entry name" value="SDR_fam"/>
</dbReference>
<dbReference type="InterPro" id="IPR057326">
    <property type="entry name" value="KR_dom"/>
</dbReference>
<comment type="similarity">
    <text evidence="1 4">Belongs to the short-chain dehydrogenases/reductases (SDR) family.</text>
</comment>
<comment type="caution">
    <text evidence="6">The sequence shown here is derived from an EMBL/GenBank/DDBJ whole genome shotgun (WGS) entry which is preliminary data.</text>
</comment>
<dbReference type="GO" id="GO:0048038">
    <property type="term" value="F:quinone binding"/>
    <property type="evidence" value="ECO:0007669"/>
    <property type="project" value="TreeGrafter"/>
</dbReference>
<dbReference type="Gene3D" id="3.40.50.720">
    <property type="entry name" value="NAD(P)-binding Rossmann-like Domain"/>
    <property type="match status" value="1"/>
</dbReference>
<dbReference type="GO" id="GO:0016616">
    <property type="term" value="F:oxidoreductase activity, acting on the CH-OH group of donors, NAD or NADP as acceptor"/>
    <property type="evidence" value="ECO:0007669"/>
    <property type="project" value="TreeGrafter"/>
</dbReference>
<dbReference type="Proteomes" id="UP000717696">
    <property type="component" value="Unassembled WGS sequence"/>
</dbReference>
<proteinExistence type="inferred from homology"/>
<protein>
    <submittedName>
        <fullName evidence="6">Short-chain dehydrogenase/reductase SDR</fullName>
    </submittedName>
</protein>
<name>A0A9P9IY35_9HYPO</name>
<evidence type="ECO:0000259" key="5">
    <source>
        <dbReference type="SMART" id="SM00822"/>
    </source>
</evidence>
<dbReference type="SUPFAM" id="SSF51735">
    <property type="entry name" value="NAD(P)-binding Rossmann-fold domains"/>
    <property type="match status" value="1"/>
</dbReference>
<dbReference type="AlphaFoldDB" id="A0A9P9IY35"/>
<keyword evidence="2" id="KW-0521">NADP</keyword>
<evidence type="ECO:0000256" key="4">
    <source>
        <dbReference type="RuleBase" id="RU000363"/>
    </source>
</evidence>
<accession>A0A9P9IY35</accession>
<dbReference type="InterPro" id="IPR020904">
    <property type="entry name" value="Sc_DH/Rdtase_CS"/>
</dbReference>
<dbReference type="InterPro" id="IPR036291">
    <property type="entry name" value="NAD(P)-bd_dom_sf"/>
</dbReference>
<dbReference type="EMBL" id="JAGMUU010000014">
    <property type="protein sequence ID" value="KAH7140043.1"/>
    <property type="molecule type" value="Genomic_DNA"/>
</dbReference>
<organism evidence="6 7">
    <name type="scientific">Dactylonectria estremocensis</name>
    <dbReference type="NCBI Taxonomy" id="1079267"/>
    <lineage>
        <taxon>Eukaryota</taxon>
        <taxon>Fungi</taxon>
        <taxon>Dikarya</taxon>
        <taxon>Ascomycota</taxon>
        <taxon>Pezizomycotina</taxon>
        <taxon>Sordariomycetes</taxon>
        <taxon>Hypocreomycetidae</taxon>
        <taxon>Hypocreales</taxon>
        <taxon>Nectriaceae</taxon>
        <taxon>Dactylonectria</taxon>
    </lineage>
</organism>
<dbReference type="PRINTS" id="PR00080">
    <property type="entry name" value="SDRFAMILY"/>
</dbReference>
<evidence type="ECO:0000256" key="1">
    <source>
        <dbReference type="ARBA" id="ARBA00006484"/>
    </source>
</evidence>
<evidence type="ECO:0000313" key="7">
    <source>
        <dbReference type="Proteomes" id="UP000717696"/>
    </source>
</evidence>
<dbReference type="SMART" id="SM00822">
    <property type="entry name" value="PKS_KR"/>
    <property type="match status" value="1"/>
</dbReference>
<dbReference type="OrthoDB" id="1393670at2759"/>
<sequence>MIHLGKPLIRAHNLHDFADKHARIDGQVVLITGGGQGIGRATANLLASKGAKIVIADVSDEKANEAVHELRSAGHEAVAFVGDALEDGFAEKAVKASLDAFGSVNCLINGAGFCYDAAIHKMDDEKFDIIMKIHNYVPFRMVRALSSHWMDPENREMVKTVINISSTSGLHGQMGQINYATAKMGIVGLTKTVAAEWARYGVRCNAVAYGWMDTRLTRPPTGEDTVTTAGKQIVTGISASARKFRDTSEIPLGRAGTVDDAAGVMLFLASPLSAYVTATCIECTGGRYM</sequence>
<keyword evidence="7" id="KW-1185">Reference proteome</keyword>
<dbReference type="PRINTS" id="PR00081">
    <property type="entry name" value="GDHRDH"/>
</dbReference>
<feature type="domain" description="Ketoreductase" evidence="5">
    <location>
        <begin position="27"/>
        <end position="214"/>
    </location>
</feature>
<dbReference type="Pfam" id="PF00106">
    <property type="entry name" value="adh_short"/>
    <property type="match status" value="1"/>
</dbReference>
<evidence type="ECO:0000256" key="2">
    <source>
        <dbReference type="ARBA" id="ARBA00022857"/>
    </source>
</evidence>
<keyword evidence="3" id="KW-0560">Oxidoreductase</keyword>
<dbReference type="GO" id="GO:0006633">
    <property type="term" value="P:fatty acid biosynthetic process"/>
    <property type="evidence" value="ECO:0007669"/>
    <property type="project" value="TreeGrafter"/>
</dbReference>
<reference evidence="6" key="1">
    <citation type="journal article" date="2021" name="Nat. Commun.">
        <title>Genetic determinants of endophytism in the Arabidopsis root mycobiome.</title>
        <authorList>
            <person name="Mesny F."/>
            <person name="Miyauchi S."/>
            <person name="Thiergart T."/>
            <person name="Pickel B."/>
            <person name="Atanasova L."/>
            <person name="Karlsson M."/>
            <person name="Huettel B."/>
            <person name="Barry K.W."/>
            <person name="Haridas S."/>
            <person name="Chen C."/>
            <person name="Bauer D."/>
            <person name="Andreopoulos W."/>
            <person name="Pangilinan J."/>
            <person name="LaButti K."/>
            <person name="Riley R."/>
            <person name="Lipzen A."/>
            <person name="Clum A."/>
            <person name="Drula E."/>
            <person name="Henrissat B."/>
            <person name="Kohler A."/>
            <person name="Grigoriev I.V."/>
            <person name="Martin F.M."/>
            <person name="Hacquard S."/>
        </authorList>
    </citation>
    <scope>NUCLEOTIDE SEQUENCE</scope>
    <source>
        <strain evidence="6">MPI-CAGE-AT-0021</strain>
    </source>
</reference>
<evidence type="ECO:0000256" key="3">
    <source>
        <dbReference type="ARBA" id="ARBA00023002"/>
    </source>
</evidence>
<dbReference type="FunFam" id="3.40.50.720:FF:000084">
    <property type="entry name" value="Short-chain dehydrogenase reductase"/>
    <property type="match status" value="1"/>
</dbReference>
<gene>
    <name evidence="6" type="ORF">B0J13DRAFT_447552</name>
</gene>
<dbReference type="PROSITE" id="PS00061">
    <property type="entry name" value="ADH_SHORT"/>
    <property type="match status" value="1"/>
</dbReference>
<dbReference type="PANTHER" id="PTHR42760:SF133">
    <property type="entry name" value="3-OXOACYL-[ACYL-CARRIER-PROTEIN] REDUCTASE"/>
    <property type="match status" value="1"/>
</dbReference>